<dbReference type="InterPro" id="IPR001031">
    <property type="entry name" value="Thioesterase"/>
</dbReference>
<dbReference type="Pfam" id="PF13193">
    <property type="entry name" value="AMP-binding_C"/>
    <property type="match status" value="1"/>
</dbReference>
<dbReference type="PANTHER" id="PTHR45527:SF1">
    <property type="entry name" value="FATTY ACID SYNTHASE"/>
    <property type="match status" value="1"/>
</dbReference>
<dbReference type="SUPFAM" id="SSF47336">
    <property type="entry name" value="ACP-like"/>
    <property type="match status" value="1"/>
</dbReference>
<dbReference type="PROSITE" id="PS00455">
    <property type="entry name" value="AMP_BINDING"/>
    <property type="match status" value="1"/>
</dbReference>
<dbReference type="GO" id="GO:0031177">
    <property type="term" value="F:phosphopantetheine binding"/>
    <property type="evidence" value="ECO:0007669"/>
    <property type="project" value="InterPro"/>
</dbReference>
<organism evidence="6 7">
    <name type="scientific">Streptomyces triticirhizae</name>
    <dbReference type="NCBI Taxonomy" id="2483353"/>
    <lineage>
        <taxon>Bacteria</taxon>
        <taxon>Bacillati</taxon>
        <taxon>Actinomycetota</taxon>
        <taxon>Actinomycetes</taxon>
        <taxon>Kitasatosporales</taxon>
        <taxon>Streptomycetaceae</taxon>
        <taxon>Streptomyces</taxon>
    </lineage>
</organism>
<feature type="compositionally biased region" description="Low complexity" evidence="4">
    <location>
        <begin position="182"/>
        <end position="198"/>
    </location>
</feature>
<dbReference type="InterPro" id="IPR029058">
    <property type="entry name" value="AB_hydrolase_fold"/>
</dbReference>
<dbReference type="AlphaFoldDB" id="A0A3M2M138"/>
<dbReference type="InterPro" id="IPR036736">
    <property type="entry name" value="ACP-like_sf"/>
</dbReference>
<reference evidence="6 7" key="1">
    <citation type="submission" date="2018-10" db="EMBL/GenBank/DDBJ databases">
        <title>Isolation, diversity and antifungal activity of actinobacteria from wheat.</title>
        <authorList>
            <person name="Han C."/>
        </authorList>
    </citation>
    <scope>NUCLEOTIDE SEQUENCE [LARGE SCALE GENOMIC DNA]</scope>
    <source>
        <strain evidence="6 7">NEAU-YY642</strain>
    </source>
</reference>
<proteinExistence type="predicted"/>
<dbReference type="InterPro" id="IPR010071">
    <property type="entry name" value="AA_adenyl_dom"/>
</dbReference>
<evidence type="ECO:0000259" key="5">
    <source>
        <dbReference type="PROSITE" id="PS50075"/>
    </source>
</evidence>
<dbReference type="PROSITE" id="PS50075">
    <property type="entry name" value="CARRIER"/>
    <property type="match status" value="1"/>
</dbReference>
<dbReference type="Pfam" id="PF00975">
    <property type="entry name" value="Thioesterase"/>
    <property type="match status" value="1"/>
</dbReference>
<dbReference type="GO" id="GO:0043041">
    <property type="term" value="P:amino acid activation for nonribosomal peptide biosynthetic process"/>
    <property type="evidence" value="ECO:0007669"/>
    <property type="project" value="TreeGrafter"/>
</dbReference>
<comment type="caution">
    <text evidence="6">The sequence shown here is derived from an EMBL/GenBank/DDBJ whole genome shotgun (WGS) entry which is preliminary data.</text>
</comment>
<dbReference type="InterPro" id="IPR042099">
    <property type="entry name" value="ANL_N_sf"/>
</dbReference>
<name>A0A3M2M138_9ACTN</name>
<evidence type="ECO:0000256" key="1">
    <source>
        <dbReference type="ARBA" id="ARBA00001957"/>
    </source>
</evidence>
<dbReference type="InterPro" id="IPR020845">
    <property type="entry name" value="AMP-binding_CS"/>
</dbReference>
<dbReference type="EMBL" id="RFFJ01000025">
    <property type="protein sequence ID" value="RMI43389.1"/>
    <property type="molecule type" value="Genomic_DNA"/>
</dbReference>
<dbReference type="SUPFAM" id="SSF56801">
    <property type="entry name" value="Acetyl-CoA synthetase-like"/>
    <property type="match status" value="1"/>
</dbReference>
<dbReference type="Pfam" id="PF00501">
    <property type="entry name" value="AMP-binding"/>
    <property type="match status" value="1"/>
</dbReference>
<keyword evidence="3" id="KW-0597">Phosphoprotein</keyword>
<dbReference type="InterPro" id="IPR020806">
    <property type="entry name" value="PKS_PP-bd"/>
</dbReference>
<comment type="cofactor">
    <cofactor evidence="1">
        <name>pantetheine 4'-phosphate</name>
        <dbReference type="ChEBI" id="CHEBI:47942"/>
    </cofactor>
</comment>
<dbReference type="Gene3D" id="3.40.50.1820">
    <property type="entry name" value="alpha/beta hydrolase"/>
    <property type="match status" value="1"/>
</dbReference>
<dbReference type="Proteomes" id="UP000278673">
    <property type="component" value="Unassembled WGS sequence"/>
</dbReference>
<evidence type="ECO:0000256" key="3">
    <source>
        <dbReference type="ARBA" id="ARBA00022553"/>
    </source>
</evidence>
<dbReference type="GO" id="GO:0017000">
    <property type="term" value="P:antibiotic biosynthetic process"/>
    <property type="evidence" value="ECO:0007669"/>
    <property type="project" value="UniProtKB-ARBA"/>
</dbReference>
<dbReference type="Gene3D" id="3.30.300.30">
    <property type="match status" value="1"/>
</dbReference>
<protein>
    <submittedName>
        <fullName evidence="6">Non-ribosomal peptide synthetase</fullName>
    </submittedName>
</protein>
<dbReference type="RefSeq" id="WP_122183032.1">
    <property type="nucleotide sequence ID" value="NZ_RFFJ01000025.1"/>
</dbReference>
<dbReference type="GO" id="GO:0005737">
    <property type="term" value="C:cytoplasm"/>
    <property type="evidence" value="ECO:0007669"/>
    <property type="project" value="TreeGrafter"/>
</dbReference>
<keyword evidence="7" id="KW-1185">Reference proteome</keyword>
<gene>
    <name evidence="6" type="ORF">EBN88_07510</name>
</gene>
<dbReference type="InterPro" id="IPR020802">
    <property type="entry name" value="TesA-like"/>
</dbReference>
<dbReference type="InterPro" id="IPR009081">
    <property type="entry name" value="PP-bd_ACP"/>
</dbReference>
<dbReference type="Gene3D" id="3.40.50.12780">
    <property type="entry name" value="N-terminal domain of ligase-like"/>
    <property type="match status" value="1"/>
</dbReference>
<evidence type="ECO:0000256" key="2">
    <source>
        <dbReference type="ARBA" id="ARBA00022450"/>
    </source>
</evidence>
<dbReference type="SMART" id="SM00823">
    <property type="entry name" value="PKS_PP"/>
    <property type="match status" value="1"/>
</dbReference>
<dbReference type="PANTHER" id="PTHR45527">
    <property type="entry name" value="NONRIBOSOMAL PEPTIDE SYNTHETASE"/>
    <property type="match status" value="1"/>
</dbReference>
<feature type="region of interest" description="Disordered" evidence="4">
    <location>
        <begin position="182"/>
        <end position="203"/>
    </location>
</feature>
<dbReference type="SMART" id="SM00824">
    <property type="entry name" value="PKS_TE"/>
    <property type="match status" value="1"/>
</dbReference>
<dbReference type="SUPFAM" id="SSF53474">
    <property type="entry name" value="alpha/beta-Hydrolases"/>
    <property type="match status" value="1"/>
</dbReference>
<dbReference type="InterPro" id="IPR006162">
    <property type="entry name" value="Ppantetheine_attach_site"/>
</dbReference>
<keyword evidence="2" id="KW-0596">Phosphopantetheine</keyword>
<dbReference type="NCBIfam" id="TIGR01733">
    <property type="entry name" value="AA-adenyl-dom"/>
    <property type="match status" value="1"/>
</dbReference>
<dbReference type="InterPro" id="IPR000873">
    <property type="entry name" value="AMP-dep_synth/lig_dom"/>
</dbReference>
<evidence type="ECO:0000313" key="6">
    <source>
        <dbReference type="EMBL" id="RMI43389.1"/>
    </source>
</evidence>
<evidence type="ECO:0000313" key="7">
    <source>
        <dbReference type="Proteomes" id="UP000278673"/>
    </source>
</evidence>
<dbReference type="InterPro" id="IPR025110">
    <property type="entry name" value="AMP-bd_C"/>
</dbReference>
<dbReference type="FunFam" id="3.30.300.30:FF:000010">
    <property type="entry name" value="Enterobactin synthetase component F"/>
    <property type="match status" value="1"/>
</dbReference>
<feature type="region of interest" description="Disordered" evidence="4">
    <location>
        <begin position="310"/>
        <end position="342"/>
    </location>
</feature>
<dbReference type="Pfam" id="PF00550">
    <property type="entry name" value="PP-binding"/>
    <property type="match status" value="1"/>
</dbReference>
<sequence>MTTGRSPLYLSLPLDRTPLDPYRPGRWSAPVGWATPPAPDGVPVATATALLVALVRELGEARTVLLTGACRTEHQATAPLHAFPAERTEPRLPPTAEAERSLSRPLPEAATVPARGHLHDRPDGAVVASVACAAGSDPVAEADLGLIERDGRWHLFASADLWHEETARRLATRLTALRTAAEDTAGEGTAAEDTAGEAVDGGDWRPVGELVAQAAARAPHAVAVEQDGATLTYARLRARVAALARRLRAVGVGRESVVALHLSPSPELVVALLGVWEAGAAFLPLDPRSPRERTATVLASSGARLLLTDRSPADAPPFAGPRLTVTAGDDADPATESPGERRAHAGQLACVFHTSGSTGTPKGVMFTHRELAAFSLAMRDAFRLGPDDRVLQLAPFGFDVLLEEVLPVLVAGGTVVIPETPLLESGADLADYVARHRITGFELTAPYWQEWVATLGGEGRGIPSPVRFVAMGGDRVEPEQVAAWREFGVPLVHVYGLTEATCTTTTFRLEPAGSPEVATPPLGTPLPGVRVHVLDGRARPVPPGGTGELYVEGGLARGYLGQPGATAARFVPSPSGPPGARCYRTGDLVRVDHAGRLEYRGRVDQQVKLRGFRVELAEVQAGVARHPAVRQCVAVVREDRPRDRRLVAYLVLADGAAAPSARELRAHAESVLPAFMVPSAFVVLPALPLTVNGKFDRAALPPPPAAGGPTTGAGRDRPPSREAAVTRLLAEVLGVERVGGDDNFFDLGGHSLLAIRLLARLRAEWGLDIGLRGFFQEPTARGLTRLLDRRQTGRADYDVLLPLRPSGTEPPLFCVHPVTGLGWCYAGLARHLPADVPLYALQNRGINAPGRQPADLDALVTDYLGQIRAVQPDGPYRLLGWSLGGNIAQAMAVRLRREGQRVDLLALLDSFPAHTWDAGAPPGTRGEGEDDVFAVVLAEFGAAPDSETPWDDTPGEVLLRHAGPRLAESGLDPDLVAAVASAAARTVRLVRRARVEPHDGPTLLFTAAAGDGGGRSADLWRGLLTGPLVTQRVDCAHEEMTGPEPLSVISPVLHRHLASVPRPVAL</sequence>
<feature type="region of interest" description="Disordered" evidence="4">
    <location>
        <begin position="699"/>
        <end position="721"/>
    </location>
</feature>
<feature type="domain" description="Carrier" evidence="5">
    <location>
        <begin position="716"/>
        <end position="791"/>
    </location>
</feature>
<accession>A0A3M2M138</accession>
<dbReference type="PROSITE" id="PS00012">
    <property type="entry name" value="PHOSPHOPANTETHEINE"/>
    <property type="match status" value="1"/>
</dbReference>
<evidence type="ECO:0000256" key="4">
    <source>
        <dbReference type="SAM" id="MobiDB-lite"/>
    </source>
</evidence>
<dbReference type="InterPro" id="IPR045851">
    <property type="entry name" value="AMP-bd_C_sf"/>
</dbReference>
<dbReference type="CDD" id="cd05930">
    <property type="entry name" value="A_NRPS"/>
    <property type="match status" value="1"/>
</dbReference>
<dbReference type="GO" id="GO:0044550">
    <property type="term" value="P:secondary metabolite biosynthetic process"/>
    <property type="evidence" value="ECO:0007669"/>
    <property type="project" value="TreeGrafter"/>
</dbReference>